<keyword evidence="8 10" id="KW-0927">Auxin signaling pathway</keyword>
<protein>
    <recommendedName>
        <fullName evidence="10">Auxin-responsive protein</fullName>
    </recommendedName>
</protein>
<evidence type="ECO:0000313" key="13">
    <source>
        <dbReference type="Proteomes" id="UP000315295"/>
    </source>
</evidence>
<dbReference type="SUPFAM" id="SSF54277">
    <property type="entry name" value="CAD &amp; PB1 domains"/>
    <property type="match status" value="1"/>
</dbReference>
<evidence type="ECO:0000256" key="6">
    <source>
        <dbReference type="ARBA" id="ARBA00023163"/>
    </source>
</evidence>
<evidence type="ECO:0000256" key="8">
    <source>
        <dbReference type="ARBA" id="ARBA00023294"/>
    </source>
</evidence>
<evidence type="ECO:0000256" key="10">
    <source>
        <dbReference type="RuleBase" id="RU004549"/>
    </source>
</evidence>
<evidence type="ECO:0000256" key="1">
    <source>
        <dbReference type="ARBA" id="ARBA00004123"/>
    </source>
</evidence>
<reference evidence="12 13" key="1">
    <citation type="journal article" date="2019" name="G3 (Bethesda)">
        <title>Sequencing of a Wild Apple (Malus baccata) Genome Unravels the Differences Between Cultivated and Wild Apple Species Regarding Disease Resistance and Cold Tolerance.</title>
        <authorList>
            <person name="Chen X."/>
        </authorList>
    </citation>
    <scope>NUCLEOTIDE SEQUENCE [LARGE SCALE GENOMIC DNA]</scope>
    <source>
        <strain evidence="13">cv. Shandingzi</strain>
        <tissue evidence="12">Leaves</tissue>
    </source>
</reference>
<organism evidence="12 13">
    <name type="scientific">Malus baccata</name>
    <name type="common">Siberian crab apple</name>
    <name type="synonym">Pyrus baccata</name>
    <dbReference type="NCBI Taxonomy" id="106549"/>
    <lineage>
        <taxon>Eukaryota</taxon>
        <taxon>Viridiplantae</taxon>
        <taxon>Streptophyta</taxon>
        <taxon>Embryophyta</taxon>
        <taxon>Tracheophyta</taxon>
        <taxon>Spermatophyta</taxon>
        <taxon>Magnoliopsida</taxon>
        <taxon>eudicotyledons</taxon>
        <taxon>Gunneridae</taxon>
        <taxon>Pentapetalae</taxon>
        <taxon>rosids</taxon>
        <taxon>fabids</taxon>
        <taxon>Rosales</taxon>
        <taxon>Rosaceae</taxon>
        <taxon>Amygdaloideae</taxon>
        <taxon>Maleae</taxon>
        <taxon>Malus</taxon>
    </lineage>
</organism>
<evidence type="ECO:0000256" key="2">
    <source>
        <dbReference type="ARBA" id="ARBA00006728"/>
    </source>
</evidence>
<dbReference type="STRING" id="106549.A0A540MLD6"/>
<evidence type="ECO:0000259" key="11">
    <source>
        <dbReference type="PROSITE" id="PS51745"/>
    </source>
</evidence>
<evidence type="ECO:0000256" key="4">
    <source>
        <dbReference type="ARBA" id="ARBA00022491"/>
    </source>
</evidence>
<evidence type="ECO:0000256" key="3">
    <source>
        <dbReference type="ARBA" id="ARBA00011726"/>
    </source>
</evidence>
<dbReference type="GO" id="GO:0005634">
    <property type="term" value="C:nucleus"/>
    <property type="evidence" value="ECO:0007669"/>
    <property type="project" value="UniProtKB-SubCell"/>
</dbReference>
<dbReference type="InterPro" id="IPR033389">
    <property type="entry name" value="AUX/IAA_dom"/>
</dbReference>
<keyword evidence="13" id="KW-1185">Reference proteome</keyword>
<dbReference type="InterPro" id="IPR003311">
    <property type="entry name" value="AUX_IAA"/>
</dbReference>
<keyword evidence="7 10" id="KW-0539">Nucleus</keyword>
<dbReference type="Gene3D" id="3.10.20.90">
    <property type="entry name" value="Phosphatidylinositol 3-kinase Catalytic Subunit, Chain A, domain 1"/>
    <property type="match status" value="1"/>
</dbReference>
<dbReference type="PROSITE" id="PS51745">
    <property type="entry name" value="PB1"/>
    <property type="match status" value="1"/>
</dbReference>
<dbReference type="InterPro" id="IPR053793">
    <property type="entry name" value="PB1-like"/>
</dbReference>
<accession>A0A540MLD6</accession>
<dbReference type="GO" id="GO:0009734">
    <property type="term" value="P:auxin-activated signaling pathway"/>
    <property type="evidence" value="ECO:0007669"/>
    <property type="project" value="UniProtKB-UniRule"/>
</dbReference>
<dbReference type="PANTHER" id="PTHR31734:SF106">
    <property type="entry name" value="AUXIN-RESPONSIVE PROTEIN"/>
    <property type="match status" value="1"/>
</dbReference>
<evidence type="ECO:0000313" key="12">
    <source>
        <dbReference type="EMBL" id="TQD99607.1"/>
    </source>
</evidence>
<dbReference type="PANTHER" id="PTHR31734">
    <property type="entry name" value="AUXIN-RESPONSIVE PROTEIN IAA17"/>
    <property type="match status" value="1"/>
</dbReference>
<comment type="caution">
    <text evidence="12">The sequence shown here is derived from an EMBL/GenBank/DDBJ whole genome shotgun (WGS) entry which is preliminary data.</text>
</comment>
<comment type="similarity">
    <text evidence="2 10">Belongs to the Aux/IAA family.</text>
</comment>
<gene>
    <name evidence="12" type="ORF">C1H46_014743</name>
</gene>
<keyword evidence="5 10" id="KW-0805">Transcription regulation</keyword>
<sequence>MFTSLTICRKYTEDSNEVMKPALKGMDQYVLTYEDKYGDWMLVGDVPWKMFIESCKRIRLMKSSDAVGIGTPYMASGTVKVEIDNPF</sequence>
<dbReference type="EMBL" id="VIEB01000232">
    <property type="protein sequence ID" value="TQD99607.1"/>
    <property type="molecule type" value="Genomic_DNA"/>
</dbReference>
<evidence type="ECO:0000256" key="7">
    <source>
        <dbReference type="ARBA" id="ARBA00023242"/>
    </source>
</evidence>
<feature type="domain" description="PB1" evidence="11">
    <location>
        <begin position="1"/>
        <end position="63"/>
    </location>
</feature>
<comment type="subunit">
    <text evidence="3 10">Homodimers and heterodimers.</text>
</comment>
<proteinExistence type="inferred from homology"/>
<dbReference type="GO" id="GO:0006355">
    <property type="term" value="P:regulation of DNA-templated transcription"/>
    <property type="evidence" value="ECO:0007669"/>
    <property type="project" value="InterPro"/>
</dbReference>
<dbReference type="AlphaFoldDB" id="A0A540MLD6"/>
<comment type="subcellular location">
    <subcellularLocation>
        <location evidence="1 10">Nucleus</location>
    </subcellularLocation>
</comment>
<keyword evidence="6 10" id="KW-0804">Transcription</keyword>
<evidence type="ECO:0000256" key="5">
    <source>
        <dbReference type="ARBA" id="ARBA00023015"/>
    </source>
</evidence>
<keyword evidence="4 10" id="KW-0678">Repressor</keyword>
<dbReference type="Proteomes" id="UP000315295">
    <property type="component" value="Unassembled WGS sequence"/>
</dbReference>
<evidence type="ECO:0000256" key="9">
    <source>
        <dbReference type="ARBA" id="ARBA00025283"/>
    </source>
</evidence>
<comment type="function">
    <text evidence="9">Aux/IAA proteins are short-lived transcriptional factors that function as repressors of early auxin response genes at low auxin concentrations. Repression is thought to result from the interaction with auxin response factors (ARFs), proteins that bind to the auxin-responsive promoter element (AuxRE). Formation of heterodimers with ARF proteins may alter their ability to modulate early auxin response genes expression.</text>
</comment>
<name>A0A540MLD6_MALBA</name>
<dbReference type="Pfam" id="PF02309">
    <property type="entry name" value="AUX_IAA"/>
    <property type="match status" value="1"/>
</dbReference>